<dbReference type="Proteomes" id="UP000267223">
    <property type="component" value="Unassembled WGS sequence"/>
</dbReference>
<accession>A0A3M9NRB1</accession>
<evidence type="ECO:0000313" key="2">
    <source>
        <dbReference type="Proteomes" id="UP000267223"/>
    </source>
</evidence>
<proteinExistence type="predicted"/>
<gene>
    <name evidence="1" type="ORF">EFY79_01505</name>
</gene>
<reference evidence="1 2" key="1">
    <citation type="submission" date="2018-11" db="EMBL/GenBank/DDBJ databases">
        <title>Draft genome sequence of Ferruginibacter sp. BO-59.</title>
        <authorList>
            <person name="Im W.T."/>
        </authorList>
    </citation>
    <scope>NUCLEOTIDE SEQUENCE [LARGE SCALE GENOMIC DNA]</scope>
    <source>
        <strain evidence="1 2">BO-59</strain>
    </source>
</reference>
<evidence type="ECO:0000313" key="1">
    <source>
        <dbReference type="EMBL" id="RNI40005.1"/>
    </source>
</evidence>
<keyword evidence="2" id="KW-1185">Reference proteome</keyword>
<protein>
    <submittedName>
        <fullName evidence="1">Uncharacterized protein</fullName>
    </submittedName>
</protein>
<name>A0A3M9NRB1_9BACT</name>
<sequence>MLACSYSNAQLLTGVWKGKIDHRNVELKIVKNGDSLTGTSYYYTSANNFRRYSIKGYFDARDNSVVWWDDQLIEEKNANNLLPKKMASPHISSADFNCPGGTKMYLTGSTALKEKPDQQDATVDLQKFITPFFRDEWDYVIDNYIVGANDPDLIDSIVKLAFTRPVPATKESQSKPPREEMAIQPKKSVFVAVPSPKPSIKTTPNPISKAIAMAPLTNEQKFRMRTRQLVQEIPLTGDSLELRFYDNAEIDGDSIAVFFNDKMLAEHIRLSETAFIIKLPVAALLQTNDLVMVAENLGSIPPNTSLMIAMVNGRRYEARLASTENSSALIRFVKEAPTRQQAQRN</sequence>
<dbReference type="EMBL" id="RJJR01000001">
    <property type="protein sequence ID" value="RNI40005.1"/>
    <property type="molecule type" value="Genomic_DNA"/>
</dbReference>
<comment type="caution">
    <text evidence="1">The sequence shown here is derived from an EMBL/GenBank/DDBJ whole genome shotgun (WGS) entry which is preliminary data.</text>
</comment>
<dbReference type="AlphaFoldDB" id="A0A3M9NRB1"/>
<organism evidence="1 2">
    <name type="scientific">Hanamia caeni</name>
    <dbReference type="NCBI Taxonomy" id="2294116"/>
    <lineage>
        <taxon>Bacteria</taxon>
        <taxon>Pseudomonadati</taxon>
        <taxon>Bacteroidota</taxon>
        <taxon>Chitinophagia</taxon>
        <taxon>Chitinophagales</taxon>
        <taxon>Chitinophagaceae</taxon>
        <taxon>Hanamia</taxon>
    </lineage>
</organism>